<keyword evidence="1" id="KW-0472">Membrane</keyword>
<keyword evidence="1" id="KW-1133">Transmembrane helix</keyword>
<dbReference type="RefSeq" id="WP_014902906.1">
    <property type="nucleotide sequence ID" value="NC_018515.1"/>
</dbReference>
<gene>
    <name evidence="2" type="ordered locus">Desmer_2051</name>
</gene>
<keyword evidence="1" id="KW-0812">Transmembrane</keyword>
<feature type="transmembrane region" description="Helical" evidence="1">
    <location>
        <begin position="31"/>
        <end position="52"/>
    </location>
</feature>
<dbReference type="Proteomes" id="UP000005262">
    <property type="component" value="Chromosome"/>
</dbReference>
<evidence type="ECO:0000313" key="2">
    <source>
        <dbReference type="EMBL" id="AFQ43992.1"/>
    </source>
</evidence>
<organism evidence="2 3">
    <name type="scientific">Desulfosporosinus meridiei (strain ATCC BAA-275 / DSM 13257 / KCTC 12902 / NCIMB 13706 / S10)</name>
    <dbReference type="NCBI Taxonomy" id="768704"/>
    <lineage>
        <taxon>Bacteria</taxon>
        <taxon>Bacillati</taxon>
        <taxon>Bacillota</taxon>
        <taxon>Clostridia</taxon>
        <taxon>Eubacteriales</taxon>
        <taxon>Desulfitobacteriaceae</taxon>
        <taxon>Desulfosporosinus</taxon>
    </lineage>
</organism>
<reference evidence="3" key="2">
    <citation type="submission" date="2012-08" db="EMBL/GenBank/DDBJ databases">
        <title>Finished genome of Desulfosporosinus meridiei DSM 13257.</title>
        <authorList>
            <person name="Huntemann M."/>
            <person name="Wei C.-L."/>
            <person name="Han J."/>
            <person name="Detter J.C."/>
            <person name="Han C."/>
            <person name="Davenport K."/>
            <person name="Daligault H."/>
            <person name="Erkkila T."/>
            <person name="Gu W."/>
            <person name="Munk A.C.C."/>
            <person name="Teshima H."/>
            <person name="Xu Y."/>
            <person name="Chain P."/>
            <person name="Tapia R."/>
            <person name="Chen A."/>
            <person name="Krypides N."/>
            <person name="Mavromatis K."/>
            <person name="Markowitz V."/>
            <person name="Szeto E."/>
            <person name="Ivanova N."/>
            <person name="Mikhailova N."/>
            <person name="Ovchinnikova G."/>
            <person name="Pagani I."/>
            <person name="Pati A."/>
            <person name="Goodwin L."/>
            <person name="Peters L."/>
            <person name="Pitluck S."/>
            <person name="Woyke T."/>
            <person name="Pester M."/>
            <person name="Spring S."/>
            <person name="Ollivier B."/>
            <person name="Rattei T."/>
            <person name="Klenk H.-P."/>
            <person name="Wagner M."/>
            <person name="Loy A."/>
        </authorList>
    </citation>
    <scope>NUCLEOTIDE SEQUENCE [LARGE SCALE GENOMIC DNA]</scope>
    <source>
        <strain evidence="3">ATCC BAA-275 / DSM 13257 / NCIMB 13706 / S10</strain>
    </source>
</reference>
<protein>
    <submittedName>
        <fullName evidence="2">Uncharacterized protein</fullName>
    </submittedName>
</protein>
<keyword evidence="3" id="KW-1185">Reference proteome</keyword>
<proteinExistence type="predicted"/>
<evidence type="ECO:0000313" key="3">
    <source>
        <dbReference type="Proteomes" id="UP000005262"/>
    </source>
</evidence>
<dbReference type="AlphaFoldDB" id="J7IQ56"/>
<evidence type="ECO:0000256" key="1">
    <source>
        <dbReference type="SAM" id="Phobius"/>
    </source>
</evidence>
<sequence>MGFLDILLELAMSIFSTGVSVGTSKKWYVNLIQYVLLLLFVVAVIYGLIILFI</sequence>
<reference evidence="2 3" key="1">
    <citation type="journal article" date="2012" name="J. Bacteriol.">
        <title>Complete genome sequences of Desulfosporosinus orientis DSM765T, Desulfosporosinus youngiae DSM17734T, Desulfosporosinus meridiei DSM13257T, and Desulfosporosinus acidiphilus DSM22704T.</title>
        <authorList>
            <person name="Pester M."/>
            <person name="Brambilla E."/>
            <person name="Alazard D."/>
            <person name="Rattei T."/>
            <person name="Weinmaier T."/>
            <person name="Han J."/>
            <person name="Lucas S."/>
            <person name="Lapidus A."/>
            <person name="Cheng J.F."/>
            <person name="Goodwin L."/>
            <person name="Pitluck S."/>
            <person name="Peters L."/>
            <person name="Ovchinnikova G."/>
            <person name="Teshima H."/>
            <person name="Detter J.C."/>
            <person name="Han C.S."/>
            <person name="Tapia R."/>
            <person name="Land M.L."/>
            <person name="Hauser L."/>
            <person name="Kyrpides N.C."/>
            <person name="Ivanova N.N."/>
            <person name="Pagani I."/>
            <person name="Huntmann M."/>
            <person name="Wei C.L."/>
            <person name="Davenport K.W."/>
            <person name="Daligault H."/>
            <person name="Chain P.S."/>
            <person name="Chen A."/>
            <person name="Mavromatis K."/>
            <person name="Markowitz V."/>
            <person name="Szeto E."/>
            <person name="Mikhailova N."/>
            <person name="Pati A."/>
            <person name="Wagner M."/>
            <person name="Woyke T."/>
            <person name="Ollivier B."/>
            <person name="Klenk H.P."/>
            <person name="Spring S."/>
            <person name="Loy A."/>
        </authorList>
    </citation>
    <scope>NUCLEOTIDE SEQUENCE [LARGE SCALE GENOMIC DNA]</scope>
    <source>
        <strain evidence="3">ATCC BAA-275 / DSM 13257 / NCIMB 13706 / S10</strain>
    </source>
</reference>
<name>J7IQ56_DESMD</name>
<dbReference type="HOGENOM" id="CLU_3060873_0_0_9"/>
<dbReference type="EMBL" id="CP003629">
    <property type="protein sequence ID" value="AFQ43992.1"/>
    <property type="molecule type" value="Genomic_DNA"/>
</dbReference>
<dbReference type="KEGG" id="dmi:Desmer_2051"/>
<accession>J7IQ56</accession>